<keyword evidence="3" id="KW-0238">DNA-binding</keyword>
<dbReference type="Proteomes" id="UP000199412">
    <property type="component" value="Unassembled WGS sequence"/>
</dbReference>
<dbReference type="GO" id="GO:0003677">
    <property type="term" value="F:DNA binding"/>
    <property type="evidence" value="ECO:0007669"/>
    <property type="project" value="UniProtKB-KW"/>
</dbReference>
<evidence type="ECO:0000313" key="6">
    <source>
        <dbReference type="Proteomes" id="UP000199412"/>
    </source>
</evidence>
<dbReference type="PANTHER" id="PTHR30408">
    <property type="entry name" value="TYPE-1 RESTRICTION ENZYME ECOKI SPECIFICITY PROTEIN"/>
    <property type="match status" value="1"/>
</dbReference>
<evidence type="ECO:0000256" key="3">
    <source>
        <dbReference type="ARBA" id="ARBA00023125"/>
    </source>
</evidence>
<dbReference type="Gene3D" id="3.90.220.20">
    <property type="entry name" value="DNA methylase specificity domains"/>
    <property type="match status" value="2"/>
</dbReference>
<dbReference type="GO" id="GO:0009307">
    <property type="term" value="P:DNA restriction-modification system"/>
    <property type="evidence" value="ECO:0007669"/>
    <property type="project" value="UniProtKB-KW"/>
</dbReference>
<gene>
    <name evidence="5" type="ORF">SAMN05421720_1214</name>
</gene>
<dbReference type="CDD" id="cd17256">
    <property type="entry name" value="RMtype1_S_EcoJA65PI-TRD1-CR1_like"/>
    <property type="match status" value="1"/>
</dbReference>
<dbReference type="OrthoDB" id="512700at2"/>
<dbReference type="AlphaFoldDB" id="A0A1G7HG85"/>
<evidence type="ECO:0000313" key="5">
    <source>
        <dbReference type="EMBL" id="SDE99490.1"/>
    </source>
</evidence>
<dbReference type="Gene3D" id="1.10.287.1120">
    <property type="entry name" value="Bipartite methylase S protein"/>
    <property type="match status" value="1"/>
</dbReference>
<feature type="domain" description="Type I restriction modification DNA specificity" evidence="4">
    <location>
        <begin position="35"/>
        <end position="182"/>
    </location>
</feature>
<dbReference type="InterPro" id="IPR000055">
    <property type="entry name" value="Restrct_endonuc_typeI_TRD"/>
</dbReference>
<dbReference type="PANTHER" id="PTHR30408:SF13">
    <property type="entry name" value="TYPE I RESTRICTION ENZYME HINDI SPECIFICITY SUBUNIT"/>
    <property type="match status" value="1"/>
</dbReference>
<keyword evidence="6" id="KW-1185">Reference proteome</keyword>
<proteinExistence type="inferred from homology"/>
<dbReference type="InterPro" id="IPR052021">
    <property type="entry name" value="Type-I_RS_S_subunit"/>
</dbReference>
<dbReference type="STRING" id="69960.SAMN05421720_1214"/>
<dbReference type="InterPro" id="IPR044946">
    <property type="entry name" value="Restrct_endonuc_typeI_TRD_sf"/>
</dbReference>
<accession>A0A1G7HG85</accession>
<feature type="domain" description="Type I restriction modification DNA specificity" evidence="4">
    <location>
        <begin position="249"/>
        <end position="395"/>
    </location>
</feature>
<reference evidence="5 6" key="1">
    <citation type="submission" date="2016-10" db="EMBL/GenBank/DDBJ databases">
        <authorList>
            <person name="de Groot N.N."/>
        </authorList>
    </citation>
    <scope>NUCLEOTIDE SEQUENCE [LARGE SCALE GENOMIC DNA]</scope>
    <source>
        <strain evidence="5 6">ATCC 700224</strain>
    </source>
</reference>
<dbReference type="RefSeq" id="WP_092787982.1">
    <property type="nucleotide sequence ID" value="NZ_FNAP01000021.1"/>
</dbReference>
<dbReference type="CDD" id="cd17243">
    <property type="entry name" value="RMtype1_S_AchA6I-TRD2-CR2_like"/>
    <property type="match status" value="1"/>
</dbReference>
<dbReference type="SUPFAM" id="SSF116734">
    <property type="entry name" value="DNA methylase specificity domain"/>
    <property type="match status" value="2"/>
</dbReference>
<name>A0A1G7HG85_9PROT</name>
<sequence length="454" mass="49766">MGKWPEYPLESFVEPERSICYGIVQPGGHFEDGVPILRVNNFKDGGVDTGDVLRVDPHIESKYKRSRLEGGEILLTLVGTMGLSAIVPEELCGWNVARAVGIIPIRQDVDKRWLIFVLRSTPSQEFIQIHANTTVQATFNLRDLARLPIPMPPDSIRVPASNLLAALDDKIDLNRRMNETLEAMARALFKDWFVDFGPTRAKMALRGEAPINQGTGGEAPQKENVAREPYLAPDLWDLFPDRLDADGKPEGWGAQPFSQFVTIIGGGTPKTSIGEYWCGTIPWFSVTDTPPQGSVFCVDTEKKITHRGLEESSARLVREGVTIITARGTVGNLAMAGVPMTFNQSCYGLQSNALVGDGFVFFAAQHLVTTLQSLAHGSVFSTITRETFDVVNLPMTPESVYAAFESVAAPLLKRIKANVNESRSLAQTRDLLLPKLMSGEIRLAGQVAEEGRAS</sequence>
<dbReference type="EMBL" id="FNAP01000021">
    <property type="protein sequence ID" value="SDE99490.1"/>
    <property type="molecule type" value="Genomic_DNA"/>
</dbReference>
<evidence type="ECO:0000256" key="2">
    <source>
        <dbReference type="ARBA" id="ARBA00022747"/>
    </source>
</evidence>
<evidence type="ECO:0000256" key="1">
    <source>
        <dbReference type="ARBA" id="ARBA00010923"/>
    </source>
</evidence>
<organism evidence="5 6">
    <name type="scientific">Rhodospira trueperi</name>
    <dbReference type="NCBI Taxonomy" id="69960"/>
    <lineage>
        <taxon>Bacteria</taxon>
        <taxon>Pseudomonadati</taxon>
        <taxon>Pseudomonadota</taxon>
        <taxon>Alphaproteobacteria</taxon>
        <taxon>Rhodospirillales</taxon>
        <taxon>Rhodospirillaceae</taxon>
        <taxon>Rhodospira</taxon>
    </lineage>
</organism>
<dbReference type="Pfam" id="PF01420">
    <property type="entry name" value="Methylase_S"/>
    <property type="match status" value="2"/>
</dbReference>
<keyword evidence="2" id="KW-0680">Restriction system</keyword>
<protein>
    <submittedName>
        <fullName evidence="5">Type I restriction enzyme, S subunit</fullName>
    </submittedName>
</protein>
<evidence type="ECO:0000259" key="4">
    <source>
        <dbReference type="Pfam" id="PF01420"/>
    </source>
</evidence>
<comment type="similarity">
    <text evidence="1">Belongs to the type-I restriction system S methylase family.</text>
</comment>